<reference evidence="9" key="1">
    <citation type="submission" date="2014-09" db="EMBL/GenBank/DDBJ databases">
        <authorList>
            <person name="Sharma Rahul"/>
            <person name="Thines Marco"/>
        </authorList>
    </citation>
    <scope>NUCLEOTIDE SEQUENCE [LARGE SCALE GENOMIC DNA]</scope>
</reference>
<comment type="function">
    <text evidence="1">Putative transcription factor.</text>
</comment>
<feature type="domain" description="RWP-RK" evidence="7">
    <location>
        <begin position="62"/>
        <end position="147"/>
    </location>
</feature>
<dbReference type="InterPro" id="IPR044607">
    <property type="entry name" value="RKD-like"/>
</dbReference>
<dbReference type="RefSeq" id="XP_024573738.1">
    <property type="nucleotide sequence ID" value="XM_024722686.1"/>
</dbReference>
<dbReference type="GO" id="GO:0003700">
    <property type="term" value="F:DNA-binding transcription factor activity"/>
    <property type="evidence" value="ECO:0007669"/>
    <property type="project" value="InterPro"/>
</dbReference>
<protein>
    <submittedName>
        <fullName evidence="8">Winged helix-turn-helix DNA-binding domain</fullName>
    </submittedName>
</protein>
<dbReference type="EMBL" id="CCYD01000286">
    <property type="protein sequence ID" value="CEG37369.1"/>
    <property type="molecule type" value="Genomic_DNA"/>
</dbReference>
<keyword evidence="2" id="KW-0805">Transcription regulation</keyword>
<evidence type="ECO:0000313" key="9">
    <source>
        <dbReference type="Proteomes" id="UP000054928"/>
    </source>
</evidence>
<evidence type="ECO:0000256" key="4">
    <source>
        <dbReference type="ARBA" id="ARBA00023125"/>
    </source>
</evidence>
<keyword evidence="4 8" id="KW-0238">DNA-binding</keyword>
<evidence type="ECO:0000313" key="8">
    <source>
        <dbReference type="EMBL" id="CEG37369.1"/>
    </source>
</evidence>
<keyword evidence="5" id="KW-0804">Transcription</keyword>
<evidence type="ECO:0000256" key="5">
    <source>
        <dbReference type="ARBA" id="ARBA00023163"/>
    </source>
</evidence>
<sequence>MPDYPVNVSRSSTFNVPHPIHRDPPVSCYQQSALDITFASAKPTNYLCPMASPTMSHSGTCKPPVVSPFKRTRKSRIVFDFSTEEMAKYFHMSQREAAQQLGVATVTIKRNCRRLGIVWPYRLMKSKNRVIKCSTILREDIQRIRHTRSLGHAEAGRSHSMHDPRRLLDACNDEVAAKAITLLSHSHIELTQAGRAFARLPLDCVPPLE</sequence>
<keyword evidence="3" id="KW-0175">Coiled coil</keyword>
<evidence type="ECO:0000256" key="1">
    <source>
        <dbReference type="ARBA" id="ARBA00004049"/>
    </source>
</evidence>
<dbReference type="GeneID" id="36400018"/>
<dbReference type="PANTHER" id="PTHR46373:SF2">
    <property type="entry name" value="RWP-RK DOMAIN-CONTAINING PROTEIN"/>
    <property type="match status" value="1"/>
</dbReference>
<evidence type="ECO:0000256" key="3">
    <source>
        <dbReference type="ARBA" id="ARBA00023054"/>
    </source>
</evidence>
<proteinExistence type="predicted"/>
<evidence type="ECO:0000256" key="2">
    <source>
        <dbReference type="ARBA" id="ARBA00023015"/>
    </source>
</evidence>
<accession>A0A0P1AAD7</accession>
<keyword evidence="9" id="KW-1185">Reference proteome</keyword>
<keyword evidence="6" id="KW-0539">Nucleus</keyword>
<dbReference type="InterPro" id="IPR003035">
    <property type="entry name" value="RWP-RK_dom"/>
</dbReference>
<evidence type="ECO:0000256" key="6">
    <source>
        <dbReference type="ARBA" id="ARBA00023242"/>
    </source>
</evidence>
<dbReference type="Pfam" id="PF02042">
    <property type="entry name" value="RWP-RK"/>
    <property type="match status" value="1"/>
</dbReference>
<dbReference type="OrthoDB" id="167859at2759"/>
<dbReference type="PANTHER" id="PTHR46373">
    <property type="entry name" value="PROTEIN RKD4"/>
    <property type="match status" value="1"/>
</dbReference>
<organism evidence="8 9">
    <name type="scientific">Plasmopara halstedii</name>
    <name type="common">Downy mildew of sunflower</name>
    <dbReference type="NCBI Taxonomy" id="4781"/>
    <lineage>
        <taxon>Eukaryota</taxon>
        <taxon>Sar</taxon>
        <taxon>Stramenopiles</taxon>
        <taxon>Oomycota</taxon>
        <taxon>Peronosporomycetes</taxon>
        <taxon>Peronosporales</taxon>
        <taxon>Peronosporaceae</taxon>
        <taxon>Plasmopara</taxon>
    </lineage>
</organism>
<dbReference type="Proteomes" id="UP000054928">
    <property type="component" value="Unassembled WGS sequence"/>
</dbReference>
<dbReference type="PROSITE" id="PS51519">
    <property type="entry name" value="RWP_RK"/>
    <property type="match status" value="1"/>
</dbReference>
<dbReference type="STRING" id="4781.A0A0P1AAD7"/>
<name>A0A0P1AAD7_PLAHL</name>
<dbReference type="AlphaFoldDB" id="A0A0P1AAD7"/>
<evidence type="ECO:0000259" key="7">
    <source>
        <dbReference type="PROSITE" id="PS51519"/>
    </source>
</evidence>
<dbReference type="GO" id="GO:0003677">
    <property type="term" value="F:DNA binding"/>
    <property type="evidence" value="ECO:0007669"/>
    <property type="project" value="UniProtKB-KW"/>
</dbReference>